<dbReference type="InterPro" id="IPR003718">
    <property type="entry name" value="OsmC/Ohr_fam"/>
</dbReference>
<dbReference type="GeneID" id="95375004"/>
<dbReference type="EMBL" id="CP026520">
    <property type="protein sequence ID" value="QAV17853.1"/>
    <property type="molecule type" value="Genomic_DNA"/>
</dbReference>
<evidence type="ECO:0000313" key="5">
    <source>
        <dbReference type="Proteomes" id="UP001527202"/>
    </source>
</evidence>
<evidence type="ECO:0000313" key="2">
    <source>
        <dbReference type="EMBL" id="MCY9594982.1"/>
    </source>
</evidence>
<evidence type="ECO:0000313" key="4">
    <source>
        <dbReference type="Proteomes" id="UP000288943"/>
    </source>
</evidence>
<sequence>MSQLNDYLAAKKKSLEEREEERERVANQPSDVLKAKVRAKDRSGVREIRIRNFQILSDSLPDFAGFDLGPNSAEIQLGVLGSCLTHITLIQAALRGVPLESLEVEVEGELHKFAGKDGYEEIPFWPHNIRYTLHIESAASKEEIAELHRGVEEVCPILNLLQRPQEITGKVLHSSGSGEAGEVTVGS</sequence>
<dbReference type="KEGG" id="pchi:PC41400_09315"/>
<dbReference type="Pfam" id="PF02566">
    <property type="entry name" value="OsmC"/>
    <property type="match status" value="1"/>
</dbReference>
<dbReference type="EMBL" id="JAMDMJ010000004">
    <property type="protein sequence ID" value="MCY9594982.1"/>
    <property type="molecule type" value="Genomic_DNA"/>
</dbReference>
<keyword evidence="1" id="KW-0175">Coiled coil</keyword>
<dbReference type="RefSeq" id="WP_042231020.1">
    <property type="nucleotide sequence ID" value="NZ_CP026520.1"/>
</dbReference>
<evidence type="ECO:0000256" key="1">
    <source>
        <dbReference type="SAM" id="Coils"/>
    </source>
</evidence>
<keyword evidence="5" id="KW-1185">Reference proteome</keyword>
<name>A0A410WU23_9BACL</name>
<dbReference type="InterPro" id="IPR015946">
    <property type="entry name" value="KH_dom-like_a/b"/>
</dbReference>
<dbReference type="Proteomes" id="UP000288943">
    <property type="component" value="Chromosome"/>
</dbReference>
<dbReference type="InterPro" id="IPR052924">
    <property type="entry name" value="OsmC/Ohr_hydroprdx_reductase"/>
</dbReference>
<proteinExistence type="predicted"/>
<organism evidence="3 4">
    <name type="scientific">Paenibacillus chitinolyticus</name>
    <dbReference type="NCBI Taxonomy" id="79263"/>
    <lineage>
        <taxon>Bacteria</taxon>
        <taxon>Bacillati</taxon>
        <taxon>Bacillota</taxon>
        <taxon>Bacilli</taxon>
        <taxon>Bacillales</taxon>
        <taxon>Paenibacillaceae</taxon>
        <taxon>Paenibacillus</taxon>
    </lineage>
</organism>
<reference evidence="2 5" key="2">
    <citation type="submission" date="2022-05" db="EMBL/GenBank/DDBJ databases">
        <title>Genome Sequencing of Bee-Associated Microbes.</title>
        <authorList>
            <person name="Dunlap C."/>
        </authorList>
    </citation>
    <scope>NUCLEOTIDE SEQUENCE [LARGE SCALE GENOMIC DNA]</scope>
    <source>
        <strain evidence="2 5">NRRL B-23120</strain>
    </source>
</reference>
<dbReference type="PANTHER" id="PTHR35368">
    <property type="entry name" value="HYDROPEROXIDE REDUCTASE"/>
    <property type="match status" value="1"/>
</dbReference>
<evidence type="ECO:0000313" key="3">
    <source>
        <dbReference type="EMBL" id="QAV17853.1"/>
    </source>
</evidence>
<dbReference type="OrthoDB" id="1433018at2"/>
<dbReference type="PANTHER" id="PTHR35368:SF1">
    <property type="entry name" value="HYDROPEROXIDE REDUCTASE"/>
    <property type="match status" value="1"/>
</dbReference>
<dbReference type="InterPro" id="IPR036102">
    <property type="entry name" value="OsmC/Ohrsf"/>
</dbReference>
<accession>A0A410WU23</accession>
<reference evidence="3 4" key="1">
    <citation type="submission" date="2018-01" db="EMBL/GenBank/DDBJ databases">
        <title>The whole genome sequencing and assembly of Paenibacillus chitinolyticus KCCM 41400 strain.</title>
        <authorList>
            <person name="Kim J.-Y."/>
            <person name="Park M.-K."/>
            <person name="Lee Y.-J."/>
            <person name="Yi H."/>
            <person name="Bahn Y.-S."/>
            <person name="Kim J.F."/>
            <person name="Lee D.-W."/>
        </authorList>
    </citation>
    <scope>NUCLEOTIDE SEQUENCE [LARGE SCALE GENOMIC DNA]</scope>
    <source>
        <strain evidence="3 4">KCCM 41400</strain>
    </source>
</reference>
<dbReference type="Proteomes" id="UP001527202">
    <property type="component" value="Unassembled WGS sequence"/>
</dbReference>
<dbReference type="Gene3D" id="3.30.300.20">
    <property type="match status" value="1"/>
</dbReference>
<gene>
    <name evidence="2" type="ORF">M5X16_04225</name>
    <name evidence="3" type="ORF">PC41400_09315</name>
</gene>
<dbReference type="AlphaFoldDB" id="A0A410WU23"/>
<dbReference type="SUPFAM" id="SSF82784">
    <property type="entry name" value="OsmC-like"/>
    <property type="match status" value="1"/>
</dbReference>
<feature type="coiled-coil region" evidence="1">
    <location>
        <begin position="1"/>
        <end position="28"/>
    </location>
</feature>
<protein>
    <submittedName>
        <fullName evidence="3">OsmC family peroxiredoxin</fullName>
    </submittedName>
    <submittedName>
        <fullName evidence="2">OsmC family protein</fullName>
    </submittedName>
</protein>